<protein>
    <submittedName>
        <fullName evidence="2">Uncharacterized protein</fullName>
    </submittedName>
</protein>
<sequence>MKIAEMLPGLDAEALATVRVNAVRLITRGTPKQKEQANAALDLIDREVARREAEAPPAAPKAKRARKTPVAS</sequence>
<evidence type="ECO:0000313" key="3">
    <source>
        <dbReference type="Proteomes" id="UP000294547"/>
    </source>
</evidence>
<gene>
    <name evidence="2" type="ORF">EDD54_0585</name>
</gene>
<organism evidence="2 3">
    <name type="scientific">Oharaeibacter diazotrophicus</name>
    <dbReference type="NCBI Taxonomy" id="1920512"/>
    <lineage>
        <taxon>Bacteria</taxon>
        <taxon>Pseudomonadati</taxon>
        <taxon>Pseudomonadota</taxon>
        <taxon>Alphaproteobacteria</taxon>
        <taxon>Hyphomicrobiales</taxon>
        <taxon>Pleomorphomonadaceae</taxon>
        <taxon>Oharaeibacter</taxon>
    </lineage>
</organism>
<dbReference type="AlphaFoldDB" id="A0A4R6RKT1"/>
<keyword evidence="3" id="KW-1185">Reference proteome</keyword>
<accession>A0A4R6RKT1</accession>
<dbReference type="EMBL" id="SNXY01000006">
    <property type="protein sequence ID" value="TDP86705.1"/>
    <property type="molecule type" value="Genomic_DNA"/>
</dbReference>
<proteinExistence type="predicted"/>
<dbReference type="RefSeq" id="WP_126536742.1">
    <property type="nucleotide sequence ID" value="NZ_BSPM01000008.1"/>
</dbReference>
<comment type="caution">
    <text evidence="2">The sequence shown here is derived from an EMBL/GenBank/DDBJ whole genome shotgun (WGS) entry which is preliminary data.</text>
</comment>
<name>A0A4R6RKT1_9HYPH</name>
<evidence type="ECO:0000313" key="2">
    <source>
        <dbReference type="EMBL" id="TDP86705.1"/>
    </source>
</evidence>
<reference evidence="2 3" key="1">
    <citation type="submission" date="2019-03" db="EMBL/GenBank/DDBJ databases">
        <title>Genomic Encyclopedia of Type Strains, Phase IV (KMG-IV): sequencing the most valuable type-strain genomes for metagenomic binning, comparative biology and taxonomic classification.</title>
        <authorList>
            <person name="Goeker M."/>
        </authorList>
    </citation>
    <scope>NUCLEOTIDE SEQUENCE [LARGE SCALE GENOMIC DNA]</scope>
    <source>
        <strain evidence="2 3">DSM 102969</strain>
    </source>
</reference>
<feature type="compositionally biased region" description="Basic residues" evidence="1">
    <location>
        <begin position="61"/>
        <end position="72"/>
    </location>
</feature>
<feature type="region of interest" description="Disordered" evidence="1">
    <location>
        <begin position="51"/>
        <end position="72"/>
    </location>
</feature>
<dbReference type="Proteomes" id="UP000294547">
    <property type="component" value="Unassembled WGS sequence"/>
</dbReference>
<evidence type="ECO:0000256" key="1">
    <source>
        <dbReference type="SAM" id="MobiDB-lite"/>
    </source>
</evidence>